<proteinExistence type="inferred from homology"/>
<comment type="similarity">
    <text evidence="1">Belongs to the short-chain dehydrogenases/reductases (SDR) family.</text>
</comment>
<evidence type="ECO:0000259" key="3">
    <source>
        <dbReference type="SMART" id="SM00822"/>
    </source>
</evidence>
<dbReference type="Pfam" id="PF13561">
    <property type="entry name" value="adh_short_C2"/>
    <property type="match status" value="1"/>
</dbReference>
<gene>
    <name evidence="4" type="ORF">SAMN04490356_9301</name>
</gene>
<dbReference type="AlphaFoldDB" id="A0A1H5C9N4"/>
<dbReference type="FunFam" id="3.40.50.720:FF:000084">
    <property type="entry name" value="Short-chain dehydrogenase reductase"/>
    <property type="match status" value="1"/>
</dbReference>
<dbReference type="GO" id="GO:0016491">
    <property type="term" value="F:oxidoreductase activity"/>
    <property type="evidence" value="ECO:0007669"/>
    <property type="project" value="UniProtKB-KW"/>
</dbReference>
<dbReference type="CDD" id="cd05233">
    <property type="entry name" value="SDR_c"/>
    <property type="match status" value="1"/>
</dbReference>
<dbReference type="Gene3D" id="3.40.50.720">
    <property type="entry name" value="NAD(P)-binding Rossmann-like Domain"/>
    <property type="match status" value="1"/>
</dbReference>
<accession>A0A1H5C9N4</accession>
<evidence type="ECO:0000313" key="5">
    <source>
        <dbReference type="Proteomes" id="UP000198609"/>
    </source>
</evidence>
<dbReference type="SUPFAM" id="SSF51735">
    <property type="entry name" value="NAD(P)-binding Rossmann-fold domains"/>
    <property type="match status" value="1"/>
</dbReference>
<dbReference type="PANTHER" id="PTHR43639">
    <property type="entry name" value="OXIDOREDUCTASE, SHORT-CHAIN DEHYDROGENASE/REDUCTASE FAMILY (AFU_ORTHOLOGUE AFUA_5G02870)"/>
    <property type="match status" value="1"/>
</dbReference>
<dbReference type="NCBIfam" id="NF005559">
    <property type="entry name" value="PRK07231.1"/>
    <property type="match status" value="1"/>
</dbReference>
<dbReference type="RefSeq" id="WP_093469920.1">
    <property type="nucleotide sequence ID" value="NZ_FNST01000002.1"/>
</dbReference>
<protein>
    <submittedName>
        <fullName evidence="4">3-oxoacyl-[acyl-carrier protein] reductase</fullName>
    </submittedName>
</protein>
<organism evidence="4 5">
    <name type="scientific">Streptomyces melanosporofaciens</name>
    <dbReference type="NCBI Taxonomy" id="67327"/>
    <lineage>
        <taxon>Bacteria</taxon>
        <taxon>Bacillati</taxon>
        <taxon>Actinomycetota</taxon>
        <taxon>Actinomycetes</taxon>
        <taxon>Kitasatosporales</taxon>
        <taxon>Streptomycetaceae</taxon>
        <taxon>Streptomyces</taxon>
        <taxon>Streptomyces violaceusniger group</taxon>
    </lineage>
</organism>
<keyword evidence="2" id="KW-0560">Oxidoreductase</keyword>
<reference evidence="5" key="1">
    <citation type="submission" date="2016-10" db="EMBL/GenBank/DDBJ databases">
        <authorList>
            <person name="Varghese N."/>
            <person name="Submissions S."/>
        </authorList>
    </citation>
    <scope>NUCLEOTIDE SEQUENCE [LARGE SCALE GENOMIC DNA]</scope>
    <source>
        <strain evidence="5">DSM 40318</strain>
    </source>
</reference>
<evidence type="ECO:0000313" key="4">
    <source>
        <dbReference type="EMBL" id="SED63482.1"/>
    </source>
</evidence>
<keyword evidence="5" id="KW-1185">Reference proteome</keyword>
<dbReference type="PROSITE" id="PS00061">
    <property type="entry name" value="ADH_SHORT"/>
    <property type="match status" value="1"/>
</dbReference>
<dbReference type="PANTHER" id="PTHR43639:SF1">
    <property type="entry name" value="SHORT-CHAIN DEHYDROGENASE_REDUCTASE FAMILY PROTEIN"/>
    <property type="match status" value="1"/>
</dbReference>
<dbReference type="PRINTS" id="PR00080">
    <property type="entry name" value="SDRFAMILY"/>
</dbReference>
<evidence type="ECO:0000256" key="2">
    <source>
        <dbReference type="ARBA" id="ARBA00023002"/>
    </source>
</evidence>
<dbReference type="InterPro" id="IPR036291">
    <property type="entry name" value="NAD(P)-bd_dom_sf"/>
</dbReference>
<dbReference type="SMART" id="SM00822">
    <property type="entry name" value="PKS_KR"/>
    <property type="match status" value="1"/>
</dbReference>
<evidence type="ECO:0000256" key="1">
    <source>
        <dbReference type="ARBA" id="ARBA00006484"/>
    </source>
</evidence>
<dbReference type="PRINTS" id="PR00081">
    <property type="entry name" value="GDHRDH"/>
</dbReference>
<dbReference type="InterPro" id="IPR057326">
    <property type="entry name" value="KR_dom"/>
</dbReference>
<name>A0A1H5C9N4_STRMJ</name>
<dbReference type="InterPro" id="IPR002347">
    <property type="entry name" value="SDR_fam"/>
</dbReference>
<sequence length="259" mass="27035">MNNREHTVPDQPVALITGGASGVGRAVARELHQRSYRVFLLDIQVDAAGGVARELSADGASANAWKTDVTDEYAVAAAVEEAVRVWGRLDAVVNCAGAATRSAPLTDTTSELWQRTLAVNLMGPVHASRAAIPFLRSDGGAIVNVSSVAGVRARAELTAYCAAKAALVSLTQSLALELAPDGIRVNCVAPGALETPMFDAFSRPGESPAEVRRRYVNGIPLGRLGTAEDIAHAVTFLTDGARSSFVTGQVFVIDGGRAL</sequence>
<feature type="domain" description="Ketoreductase" evidence="3">
    <location>
        <begin position="12"/>
        <end position="191"/>
    </location>
</feature>
<dbReference type="InterPro" id="IPR020904">
    <property type="entry name" value="Sc_DH/Rdtase_CS"/>
</dbReference>
<dbReference type="EMBL" id="FNST01000002">
    <property type="protein sequence ID" value="SED63482.1"/>
    <property type="molecule type" value="Genomic_DNA"/>
</dbReference>
<dbReference type="Proteomes" id="UP000198609">
    <property type="component" value="Unassembled WGS sequence"/>
</dbReference>